<accession>A0ACA9RIK6</accession>
<evidence type="ECO:0000313" key="1">
    <source>
        <dbReference type="EMBL" id="CAG8794184.1"/>
    </source>
</evidence>
<reference evidence="1" key="1">
    <citation type="submission" date="2021-06" db="EMBL/GenBank/DDBJ databases">
        <authorList>
            <person name="Kallberg Y."/>
            <person name="Tangrot J."/>
            <person name="Rosling A."/>
        </authorList>
    </citation>
    <scope>NUCLEOTIDE SEQUENCE</scope>
    <source>
        <strain evidence="1">MA461A</strain>
    </source>
</reference>
<protein>
    <submittedName>
        <fullName evidence="1">23941_t:CDS:1</fullName>
    </submittedName>
</protein>
<organism evidence="1 2">
    <name type="scientific">Racocetra persica</name>
    <dbReference type="NCBI Taxonomy" id="160502"/>
    <lineage>
        <taxon>Eukaryota</taxon>
        <taxon>Fungi</taxon>
        <taxon>Fungi incertae sedis</taxon>
        <taxon>Mucoromycota</taxon>
        <taxon>Glomeromycotina</taxon>
        <taxon>Glomeromycetes</taxon>
        <taxon>Diversisporales</taxon>
        <taxon>Gigasporaceae</taxon>
        <taxon>Racocetra</taxon>
    </lineage>
</organism>
<dbReference type="Proteomes" id="UP000789920">
    <property type="component" value="Unassembled WGS sequence"/>
</dbReference>
<feature type="non-terminal residue" evidence="1">
    <location>
        <position position="175"/>
    </location>
</feature>
<gene>
    <name evidence="1" type="ORF">RPERSI_LOCUS19709</name>
</gene>
<keyword evidence="2" id="KW-1185">Reference proteome</keyword>
<comment type="caution">
    <text evidence="1">The sequence shown here is derived from an EMBL/GenBank/DDBJ whole genome shotgun (WGS) entry which is preliminary data.</text>
</comment>
<name>A0ACA9RIK6_9GLOM</name>
<dbReference type="EMBL" id="CAJVQC010054452">
    <property type="protein sequence ID" value="CAG8794184.1"/>
    <property type="molecule type" value="Genomic_DNA"/>
</dbReference>
<evidence type="ECO:0000313" key="2">
    <source>
        <dbReference type="Proteomes" id="UP000789920"/>
    </source>
</evidence>
<sequence>MARTRKVAKKKNDASRSNETNNSVEDKRQATNIEVTVNKRKKVSNRINVKKSRGYEEPNDEPSLRSAEDHEAQAMNMEVTANNDKEKKSSNRTNMTKRIEIEPNWINSDNKIIQPSSIPSALISYDLLSKNIVQQIEQISKALSSSSLIKSSLSYNKWPIASKASSFSDRSDFPE</sequence>
<proteinExistence type="predicted"/>